<evidence type="ECO:0000313" key="1">
    <source>
        <dbReference type="EMBL" id="EHO78218.1"/>
    </source>
</evidence>
<gene>
    <name evidence="1" type="ORF">HMPREF9942_00872</name>
</gene>
<dbReference type="HOGENOM" id="CLU_662080_0_0_0"/>
<proteinExistence type="predicted"/>
<dbReference type="EMBL" id="AGEH01000010">
    <property type="protein sequence ID" value="EHO78218.1"/>
    <property type="molecule type" value="Genomic_DNA"/>
</dbReference>
<dbReference type="Proteomes" id="UP000004565">
    <property type="component" value="Unassembled WGS sequence"/>
</dbReference>
<dbReference type="RefSeq" id="WP_005909576.1">
    <property type="nucleotide sequence ID" value="NZ_AKCE01000001.1"/>
</dbReference>
<name>H1HEH1_9FUSO</name>
<dbReference type="PATRIC" id="fig|999414.3.peg.872"/>
<accession>H1HEH1</accession>
<protein>
    <submittedName>
        <fullName evidence="1">Uncharacterized protein</fullName>
    </submittedName>
</protein>
<evidence type="ECO:0000313" key="2">
    <source>
        <dbReference type="Proteomes" id="UP000004565"/>
    </source>
</evidence>
<reference evidence="1 2" key="1">
    <citation type="submission" date="2011-12" db="EMBL/GenBank/DDBJ databases">
        <title>The Genome Sequence of Fusobacterium nucleatum subsp. animalis OT 420.</title>
        <authorList>
            <consortium name="The Broad Institute Genome Sequencing Platform"/>
            <person name="Earl A."/>
            <person name="Ward D."/>
            <person name="Feldgarden M."/>
            <person name="Gevers D."/>
            <person name="Izard J."/>
            <person name="Blanton J.M."/>
            <person name="Mathney J."/>
            <person name="Tanner A.C."/>
            <person name="Dewhirst F.E."/>
            <person name="Young S.K."/>
            <person name="Zeng Q."/>
            <person name="Gargeya S."/>
            <person name="Fitzgerald M."/>
            <person name="Haas B."/>
            <person name="Abouelleil A."/>
            <person name="Alvarado L."/>
            <person name="Arachchi H.M."/>
            <person name="Berlin A."/>
            <person name="Chapman S.B."/>
            <person name="Gearin G."/>
            <person name="Goldberg J."/>
            <person name="Griggs A."/>
            <person name="Gujja S."/>
            <person name="Hansen M."/>
            <person name="Heiman D."/>
            <person name="Howarth C."/>
            <person name="Larimer J."/>
            <person name="Lui A."/>
            <person name="MacDonald P.J.P."/>
            <person name="McCowen C."/>
            <person name="Montmayeur A."/>
            <person name="Murphy C."/>
            <person name="Neiman D."/>
            <person name="Pearson M."/>
            <person name="Priest M."/>
            <person name="Roberts A."/>
            <person name="Saif S."/>
            <person name="Shea T."/>
            <person name="Sisk P."/>
            <person name="Stolte C."/>
            <person name="Sykes S."/>
            <person name="Wortman J."/>
            <person name="Nusbaum C."/>
            <person name="Birren B."/>
        </authorList>
    </citation>
    <scope>NUCLEOTIDE SEQUENCE [LARGE SCALE GENOMIC DNA]</scope>
    <source>
        <strain evidence="2">F0419</strain>
    </source>
</reference>
<sequence>MKIQYVCAYITDFIERYQDEEIKVSTFSNFEDFDNFDINVISFNNKITWRNYNNTCTKIEVSDDFEHIKKIISNSTNSKVLFICPQNYTFEYDFSSFNNCFMKSILLKDNIANIRDTIYNYKYIPDFLYAQTKTKILNYDVNSDFYFSKNNFKMITKSDTGNKDTTLEITANLFCTLLSLDTFENNTLLKDFIRTYIFKEEKENIPEWVINYNFFNDSKLKEAKILIETEISKKNLELKENTEELEKNNYYKSILFSTGGNLVKIIIKILEEIFEIDLSNFIDINQEDMLIQLDDIAFIIEIKGVSGSVKNQYISQVDLHLQKYKDDNPEKKAKSLLIINPERCKKIEERNEIHQNAIDLAIRNETLIITTEIFLKLYEQFRLEIINKNDIKKMLEENKGILTLGN</sequence>
<comment type="caution">
    <text evidence="1">The sequence shown here is derived from an EMBL/GenBank/DDBJ whole genome shotgun (WGS) entry which is preliminary data.</text>
</comment>
<organism evidence="1 2">
    <name type="scientific">Fusobacterium animalis F0419</name>
    <dbReference type="NCBI Taxonomy" id="999414"/>
    <lineage>
        <taxon>Bacteria</taxon>
        <taxon>Fusobacteriati</taxon>
        <taxon>Fusobacteriota</taxon>
        <taxon>Fusobacteriia</taxon>
        <taxon>Fusobacteriales</taxon>
        <taxon>Fusobacteriaceae</taxon>
        <taxon>Fusobacterium</taxon>
    </lineage>
</organism>
<dbReference type="AlphaFoldDB" id="H1HEH1"/>